<keyword evidence="2" id="KW-1185">Reference proteome</keyword>
<sequence length="61" mass="6618">MKPSDHMSTSYHLVSAYAVDPETRTRAARVVAANARDAADLRLLFDVLGLADQTTTTEVTP</sequence>
<evidence type="ECO:0000313" key="2">
    <source>
        <dbReference type="Proteomes" id="UP000198878"/>
    </source>
</evidence>
<dbReference type="EMBL" id="FNUJ01000007">
    <property type="protein sequence ID" value="SEF34367.1"/>
    <property type="molecule type" value="Genomic_DNA"/>
</dbReference>
<dbReference type="Proteomes" id="UP000198878">
    <property type="component" value="Unassembled WGS sequence"/>
</dbReference>
<gene>
    <name evidence="1" type="ORF">SAMN05421837_107340</name>
</gene>
<dbReference type="RefSeq" id="WP_086684547.1">
    <property type="nucleotide sequence ID" value="NZ_FNUJ01000007.1"/>
</dbReference>
<name>A0A1H5RAD0_9PSEU</name>
<proteinExistence type="predicted"/>
<protein>
    <submittedName>
        <fullName evidence="1">Uncharacterized protein</fullName>
    </submittedName>
</protein>
<dbReference type="STRING" id="218821.SAMN05421837_107340"/>
<dbReference type="AlphaFoldDB" id="A0A1H5RAD0"/>
<organism evidence="1 2">
    <name type="scientific">Amycolatopsis pretoriensis</name>
    <dbReference type="NCBI Taxonomy" id="218821"/>
    <lineage>
        <taxon>Bacteria</taxon>
        <taxon>Bacillati</taxon>
        <taxon>Actinomycetota</taxon>
        <taxon>Actinomycetes</taxon>
        <taxon>Pseudonocardiales</taxon>
        <taxon>Pseudonocardiaceae</taxon>
        <taxon>Amycolatopsis</taxon>
    </lineage>
</organism>
<evidence type="ECO:0000313" key="1">
    <source>
        <dbReference type="EMBL" id="SEF34367.1"/>
    </source>
</evidence>
<reference evidence="2" key="1">
    <citation type="submission" date="2016-10" db="EMBL/GenBank/DDBJ databases">
        <authorList>
            <person name="Varghese N."/>
            <person name="Submissions S."/>
        </authorList>
    </citation>
    <scope>NUCLEOTIDE SEQUENCE [LARGE SCALE GENOMIC DNA]</scope>
    <source>
        <strain evidence="2">DSM 44654</strain>
    </source>
</reference>
<accession>A0A1H5RAD0</accession>